<evidence type="ECO:0000256" key="5">
    <source>
        <dbReference type="ARBA" id="ARBA00023295"/>
    </source>
</evidence>
<dbReference type="InterPro" id="IPR029070">
    <property type="entry name" value="Chitinase_insertion_sf"/>
</dbReference>
<keyword evidence="9" id="KW-1185">Reference proteome</keyword>
<dbReference type="InterPro" id="IPR017853">
    <property type="entry name" value="GH"/>
</dbReference>
<protein>
    <recommendedName>
        <fullName evidence="7">GH18 domain-containing protein</fullName>
    </recommendedName>
</protein>
<dbReference type="PROSITE" id="PS51910">
    <property type="entry name" value="GH18_2"/>
    <property type="match status" value="1"/>
</dbReference>
<dbReference type="Gene3D" id="3.20.20.80">
    <property type="entry name" value="Glycosidases"/>
    <property type="match status" value="1"/>
</dbReference>
<evidence type="ECO:0000256" key="1">
    <source>
        <dbReference type="ARBA" id="ARBA00008682"/>
    </source>
</evidence>
<feature type="signal peptide" evidence="6">
    <location>
        <begin position="1"/>
        <end position="25"/>
    </location>
</feature>
<comment type="similarity">
    <text evidence="1">Belongs to the glycosyl hydrolase 18 family. Chitinase class V subfamily.</text>
</comment>
<evidence type="ECO:0000256" key="4">
    <source>
        <dbReference type="ARBA" id="ARBA00023180"/>
    </source>
</evidence>
<dbReference type="Gramene" id="EFJ25039">
    <property type="protein sequence ID" value="EFJ25039"/>
    <property type="gene ID" value="SELMODRAFT_100091"/>
</dbReference>
<feature type="chain" id="PRO_5003122083" description="GH18 domain-containing protein" evidence="6">
    <location>
        <begin position="26"/>
        <end position="368"/>
    </location>
</feature>
<dbReference type="SUPFAM" id="SSF51445">
    <property type="entry name" value="(Trans)glycosidases"/>
    <property type="match status" value="1"/>
</dbReference>
<dbReference type="OrthoDB" id="76388at2759"/>
<sequence>MAIAPRSILPLLLCVLIASFHSSSSSDVKLGYWLASRPIVSSANLHLYTHLTYAFAQLDPSFQISPQPDDNGNIAQFTPAARALNPAIVTLIAIGGGGSNSTRFAEMAAAPSSRATFINSSIALARANGFHGLDLDWEFPQSQREMSDLAALWTEWRAAIQAEATATSRAALLLTAAVYYRATVQNVGAGTYPVDAVNANLDWVGLMAFDYHGAWNPTTVGPHTALYNPDSSVNTDAGVTSWLGQGLRADRAVLGLAMYGRSWILASNESTGIGAAAVGVPADSTPFFRDIVSFIRDNNATAVYDNTTVTAYCFGGGVWIGFDSPVSIATKVEYLKSRALKGYFFWTAGYDSSTGALANAASATLDSR</sequence>
<dbReference type="SUPFAM" id="SSF54556">
    <property type="entry name" value="Chitinase insertion domain"/>
    <property type="match status" value="1"/>
</dbReference>
<name>D8RSB9_SELML</name>
<proteinExistence type="inferred from homology"/>
<dbReference type="InParanoid" id="D8RSB9"/>
<keyword evidence="4" id="KW-0325">Glycoprotein</keyword>
<dbReference type="EMBL" id="GL377588">
    <property type="protein sequence ID" value="EFJ25039.1"/>
    <property type="molecule type" value="Genomic_DNA"/>
</dbReference>
<keyword evidence="2 6" id="KW-0732">Signal</keyword>
<dbReference type="InterPro" id="IPR050314">
    <property type="entry name" value="Glycosyl_Hydrlase_18"/>
</dbReference>
<dbReference type="KEGG" id="smo:SELMODRAFT_100091"/>
<dbReference type="OMA" id="QRLVCYY"/>
<dbReference type="InterPro" id="IPR011583">
    <property type="entry name" value="Chitinase_II/V-like_cat"/>
</dbReference>
<evidence type="ECO:0000256" key="2">
    <source>
        <dbReference type="ARBA" id="ARBA00022729"/>
    </source>
</evidence>
<dbReference type="GO" id="GO:0005975">
    <property type="term" value="P:carbohydrate metabolic process"/>
    <property type="evidence" value="ECO:0007669"/>
    <property type="project" value="InterPro"/>
</dbReference>
<dbReference type="GO" id="GO:0006032">
    <property type="term" value="P:chitin catabolic process"/>
    <property type="evidence" value="ECO:0000318"/>
    <property type="project" value="GO_Central"/>
</dbReference>
<dbReference type="AlphaFoldDB" id="D8RSB9"/>
<dbReference type="PANTHER" id="PTHR11177:SF317">
    <property type="entry name" value="CHITINASE 12-RELATED"/>
    <property type="match status" value="1"/>
</dbReference>
<evidence type="ECO:0000313" key="8">
    <source>
        <dbReference type="EMBL" id="EFJ25039.1"/>
    </source>
</evidence>
<evidence type="ECO:0000256" key="3">
    <source>
        <dbReference type="ARBA" id="ARBA00022801"/>
    </source>
</evidence>
<reference evidence="8 9" key="1">
    <citation type="journal article" date="2011" name="Science">
        <title>The Selaginella genome identifies genetic changes associated with the evolution of vascular plants.</title>
        <authorList>
            <person name="Banks J.A."/>
            <person name="Nishiyama T."/>
            <person name="Hasebe M."/>
            <person name="Bowman J.L."/>
            <person name="Gribskov M."/>
            <person name="dePamphilis C."/>
            <person name="Albert V.A."/>
            <person name="Aono N."/>
            <person name="Aoyama T."/>
            <person name="Ambrose B.A."/>
            <person name="Ashton N.W."/>
            <person name="Axtell M.J."/>
            <person name="Barker E."/>
            <person name="Barker M.S."/>
            <person name="Bennetzen J.L."/>
            <person name="Bonawitz N.D."/>
            <person name="Chapple C."/>
            <person name="Cheng C."/>
            <person name="Correa L.G."/>
            <person name="Dacre M."/>
            <person name="DeBarry J."/>
            <person name="Dreyer I."/>
            <person name="Elias M."/>
            <person name="Engstrom E.M."/>
            <person name="Estelle M."/>
            <person name="Feng L."/>
            <person name="Finet C."/>
            <person name="Floyd S.K."/>
            <person name="Frommer W.B."/>
            <person name="Fujita T."/>
            <person name="Gramzow L."/>
            <person name="Gutensohn M."/>
            <person name="Harholt J."/>
            <person name="Hattori M."/>
            <person name="Heyl A."/>
            <person name="Hirai T."/>
            <person name="Hiwatashi Y."/>
            <person name="Ishikawa M."/>
            <person name="Iwata M."/>
            <person name="Karol K.G."/>
            <person name="Koehler B."/>
            <person name="Kolukisaoglu U."/>
            <person name="Kubo M."/>
            <person name="Kurata T."/>
            <person name="Lalonde S."/>
            <person name="Li K."/>
            <person name="Li Y."/>
            <person name="Litt A."/>
            <person name="Lyons E."/>
            <person name="Manning G."/>
            <person name="Maruyama T."/>
            <person name="Michael T.P."/>
            <person name="Mikami K."/>
            <person name="Miyazaki S."/>
            <person name="Morinaga S."/>
            <person name="Murata T."/>
            <person name="Mueller-Roeber B."/>
            <person name="Nelson D.R."/>
            <person name="Obara M."/>
            <person name="Oguri Y."/>
            <person name="Olmstead R.G."/>
            <person name="Onodera N."/>
            <person name="Petersen B.L."/>
            <person name="Pils B."/>
            <person name="Prigge M."/>
            <person name="Rensing S.A."/>
            <person name="Riano-Pachon D.M."/>
            <person name="Roberts A.W."/>
            <person name="Sato Y."/>
            <person name="Scheller H.V."/>
            <person name="Schulz B."/>
            <person name="Schulz C."/>
            <person name="Shakirov E.V."/>
            <person name="Shibagaki N."/>
            <person name="Shinohara N."/>
            <person name="Shippen D.E."/>
            <person name="Soerensen I."/>
            <person name="Sotooka R."/>
            <person name="Sugimoto N."/>
            <person name="Sugita M."/>
            <person name="Sumikawa N."/>
            <person name="Tanurdzic M."/>
            <person name="Theissen G."/>
            <person name="Ulvskov P."/>
            <person name="Wakazuki S."/>
            <person name="Weng J.K."/>
            <person name="Willats W.W."/>
            <person name="Wipf D."/>
            <person name="Wolf P.G."/>
            <person name="Yang L."/>
            <person name="Zimmer A.D."/>
            <person name="Zhu Q."/>
            <person name="Mitros T."/>
            <person name="Hellsten U."/>
            <person name="Loque D."/>
            <person name="Otillar R."/>
            <person name="Salamov A."/>
            <person name="Schmutz J."/>
            <person name="Shapiro H."/>
            <person name="Lindquist E."/>
            <person name="Lucas S."/>
            <person name="Rokhsar D."/>
            <person name="Grigoriev I.V."/>
        </authorList>
    </citation>
    <scope>NUCLEOTIDE SEQUENCE [LARGE SCALE GENOMIC DNA]</scope>
</reference>
<dbReference type="GO" id="GO:0005576">
    <property type="term" value="C:extracellular region"/>
    <property type="evidence" value="ECO:0000318"/>
    <property type="project" value="GO_Central"/>
</dbReference>
<feature type="domain" description="GH18" evidence="7">
    <location>
        <begin position="27"/>
        <end position="368"/>
    </location>
</feature>
<gene>
    <name evidence="8" type="ORF">SELMODRAFT_100091</name>
</gene>
<dbReference type="Gene3D" id="3.10.50.10">
    <property type="match status" value="1"/>
</dbReference>
<dbReference type="FunFam" id="3.10.50.10:FF:000003">
    <property type="entry name" value="Class V chitinase CHIT5b"/>
    <property type="match status" value="1"/>
</dbReference>
<dbReference type="GO" id="GO:0008061">
    <property type="term" value="F:chitin binding"/>
    <property type="evidence" value="ECO:0007669"/>
    <property type="project" value="InterPro"/>
</dbReference>
<accession>D8RSB9</accession>
<dbReference type="Pfam" id="PF00704">
    <property type="entry name" value="Glyco_hydro_18"/>
    <property type="match status" value="1"/>
</dbReference>
<dbReference type="CDD" id="cd02879">
    <property type="entry name" value="GH18_plant_chitinase_class_V"/>
    <property type="match status" value="1"/>
</dbReference>
<dbReference type="SMART" id="SM00636">
    <property type="entry name" value="Glyco_18"/>
    <property type="match status" value="1"/>
</dbReference>
<keyword evidence="3" id="KW-0378">Hydrolase</keyword>
<dbReference type="eggNOG" id="KOG2806">
    <property type="taxonomic scope" value="Eukaryota"/>
</dbReference>
<keyword evidence="5" id="KW-0326">Glycosidase</keyword>
<dbReference type="Proteomes" id="UP000001514">
    <property type="component" value="Unassembled WGS sequence"/>
</dbReference>
<dbReference type="STRING" id="88036.D8RSB9"/>
<organism evidence="9">
    <name type="scientific">Selaginella moellendorffii</name>
    <name type="common">Spikemoss</name>
    <dbReference type="NCBI Taxonomy" id="88036"/>
    <lineage>
        <taxon>Eukaryota</taxon>
        <taxon>Viridiplantae</taxon>
        <taxon>Streptophyta</taxon>
        <taxon>Embryophyta</taxon>
        <taxon>Tracheophyta</taxon>
        <taxon>Lycopodiopsida</taxon>
        <taxon>Selaginellales</taxon>
        <taxon>Selaginellaceae</taxon>
        <taxon>Selaginella</taxon>
    </lineage>
</organism>
<dbReference type="HOGENOM" id="CLU_002833_3_2_1"/>
<dbReference type="InterPro" id="IPR001223">
    <property type="entry name" value="Glyco_hydro18_cat"/>
</dbReference>
<evidence type="ECO:0000313" key="9">
    <source>
        <dbReference type="Proteomes" id="UP000001514"/>
    </source>
</evidence>
<evidence type="ECO:0000259" key="7">
    <source>
        <dbReference type="PROSITE" id="PS51910"/>
    </source>
</evidence>
<dbReference type="GO" id="GO:0004568">
    <property type="term" value="F:chitinase activity"/>
    <property type="evidence" value="ECO:0000318"/>
    <property type="project" value="GO_Central"/>
</dbReference>
<evidence type="ECO:0000256" key="6">
    <source>
        <dbReference type="SAM" id="SignalP"/>
    </source>
</evidence>
<dbReference type="PANTHER" id="PTHR11177">
    <property type="entry name" value="CHITINASE"/>
    <property type="match status" value="1"/>
</dbReference>